<accession>A0A4V2QC74</accession>
<keyword evidence="1" id="KW-0812">Transmembrane</keyword>
<evidence type="ECO:0000313" key="2">
    <source>
        <dbReference type="EMBL" id="TCL59047.1"/>
    </source>
</evidence>
<dbReference type="RefSeq" id="WP_031390624.1">
    <property type="nucleotide sequence ID" value="NZ_JPNB01000001.1"/>
</dbReference>
<dbReference type="AlphaFoldDB" id="A0A4V2QC74"/>
<feature type="transmembrane region" description="Helical" evidence="1">
    <location>
        <begin position="12"/>
        <end position="33"/>
    </location>
</feature>
<comment type="caution">
    <text evidence="2">The sequence shown here is derived from an EMBL/GenBank/DDBJ whole genome shotgun (WGS) entry which is preliminary data.</text>
</comment>
<dbReference type="EMBL" id="SLUO01000005">
    <property type="protein sequence ID" value="TCL59047.1"/>
    <property type="molecule type" value="Genomic_DNA"/>
</dbReference>
<reference evidence="2 3" key="1">
    <citation type="submission" date="2019-03" db="EMBL/GenBank/DDBJ databases">
        <title>Genomic Encyclopedia of Type Strains, Phase IV (KMG-IV): sequencing the most valuable type-strain genomes for metagenomic binning, comparative biology and taxonomic classification.</title>
        <authorList>
            <person name="Goeker M."/>
        </authorList>
    </citation>
    <scope>NUCLEOTIDE SEQUENCE [LARGE SCALE GENOMIC DNA]</scope>
    <source>
        <strain evidence="2 3">DSM 100556</strain>
    </source>
</reference>
<gene>
    <name evidence="2" type="ORF">EDD76_105223</name>
</gene>
<protein>
    <submittedName>
        <fullName evidence="2">DUF3021 family protein</fullName>
    </submittedName>
</protein>
<dbReference type="STRING" id="1469948.GCA_000732725_01928"/>
<keyword evidence="1" id="KW-0472">Membrane</keyword>
<evidence type="ECO:0000313" key="3">
    <source>
        <dbReference type="Proteomes" id="UP000295718"/>
    </source>
</evidence>
<evidence type="ECO:0000256" key="1">
    <source>
        <dbReference type="SAM" id="Phobius"/>
    </source>
</evidence>
<name>A0A4V2QC74_9FIRM</name>
<keyword evidence="1" id="KW-1133">Transmembrane helix</keyword>
<organism evidence="2 3">
    <name type="scientific">Kineothrix alysoides</name>
    <dbReference type="NCBI Taxonomy" id="1469948"/>
    <lineage>
        <taxon>Bacteria</taxon>
        <taxon>Bacillati</taxon>
        <taxon>Bacillota</taxon>
        <taxon>Clostridia</taxon>
        <taxon>Lachnospirales</taxon>
        <taxon>Lachnospiraceae</taxon>
        <taxon>Kineothrix</taxon>
    </lineage>
</organism>
<feature type="transmembrane region" description="Helical" evidence="1">
    <location>
        <begin position="39"/>
        <end position="60"/>
    </location>
</feature>
<feature type="transmembrane region" description="Helical" evidence="1">
    <location>
        <begin position="72"/>
        <end position="91"/>
    </location>
</feature>
<feature type="transmembrane region" description="Helical" evidence="1">
    <location>
        <begin position="103"/>
        <end position="120"/>
    </location>
</feature>
<keyword evidence="3" id="KW-1185">Reference proteome</keyword>
<dbReference type="OrthoDB" id="2734858at2"/>
<dbReference type="Proteomes" id="UP000295718">
    <property type="component" value="Unassembled WGS sequence"/>
</dbReference>
<sequence>MDLGILMKKMISLYAVIYGGSMFGTLVFCTIFYPDETFGLGYFTWMLVYALLGDLTMLVFYSRKELTEKQLLVRQTVQILLLEIVLLTAAYQAGMFQGVMEGAVLLLVILGVYMMVRFIGFRKDLQLAKQLNARLQERKKEHKNGK</sequence>
<proteinExistence type="predicted"/>